<organism evidence="3">
    <name type="scientific">Caenorhabditis remanei</name>
    <name type="common">Caenorhabditis vulgaris</name>
    <dbReference type="NCBI Taxonomy" id="31234"/>
    <lineage>
        <taxon>Eukaryota</taxon>
        <taxon>Metazoa</taxon>
        <taxon>Ecdysozoa</taxon>
        <taxon>Nematoda</taxon>
        <taxon>Chromadorea</taxon>
        <taxon>Rhabditida</taxon>
        <taxon>Rhabditina</taxon>
        <taxon>Rhabditomorpha</taxon>
        <taxon>Rhabditoidea</taxon>
        <taxon>Rhabditidae</taxon>
        <taxon>Peloderinae</taxon>
        <taxon>Caenorhabditis</taxon>
    </lineage>
</organism>
<reference evidence="2" key="1">
    <citation type="submission" date="2007-07" db="EMBL/GenBank/DDBJ databases">
        <title>PCAP assembly of the Caenorhabditis remanei genome.</title>
        <authorList>
            <consortium name="The Caenorhabditis remanei Sequencing Consortium"/>
            <person name="Wilson R.K."/>
        </authorList>
    </citation>
    <scope>NUCLEOTIDE SEQUENCE [LARGE SCALE GENOMIC DNA]</scope>
    <source>
        <strain evidence="2">PB4641</strain>
    </source>
</reference>
<protein>
    <submittedName>
        <fullName evidence="2">Uncharacterized protein</fullName>
    </submittedName>
</protein>
<evidence type="ECO:0000256" key="1">
    <source>
        <dbReference type="SAM" id="MobiDB-lite"/>
    </source>
</evidence>
<keyword evidence="3" id="KW-1185">Reference proteome</keyword>
<accession>E3ND39</accession>
<dbReference type="AlphaFoldDB" id="E3ND39"/>
<dbReference type="Proteomes" id="UP000008281">
    <property type="component" value="Unassembled WGS sequence"/>
</dbReference>
<name>E3ND39_CAERE</name>
<sequence>MDCKKKKTEKKRRRRIAENMRILKKLDIRQAESGFEVEMKKRAQTRNDAASVETPGTSDTPTIVDSNHKPVKQGS</sequence>
<feature type="region of interest" description="Disordered" evidence="1">
    <location>
        <begin position="40"/>
        <end position="75"/>
    </location>
</feature>
<dbReference type="HOGENOM" id="CLU_2673453_0_0_1"/>
<evidence type="ECO:0000313" key="2">
    <source>
        <dbReference type="EMBL" id="EFO93494.1"/>
    </source>
</evidence>
<proteinExistence type="predicted"/>
<dbReference type="EMBL" id="DS268606">
    <property type="protein sequence ID" value="EFO93494.1"/>
    <property type="molecule type" value="Genomic_DNA"/>
</dbReference>
<evidence type="ECO:0000313" key="3">
    <source>
        <dbReference type="Proteomes" id="UP000008281"/>
    </source>
</evidence>
<feature type="compositionally biased region" description="Polar residues" evidence="1">
    <location>
        <begin position="54"/>
        <end position="65"/>
    </location>
</feature>
<gene>
    <name evidence="2" type="ORF">CRE_29170</name>
</gene>